<dbReference type="InterPro" id="IPR043150">
    <property type="entry name" value="Phytochrome_PHY_sf"/>
</dbReference>
<dbReference type="Pfam" id="PF08446">
    <property type="entry name" value="PAS_2"/>
    <property type="match status" value="1"/>
</dbReference>
<dbReference type="EMBL" id="FODT01000009">
    <property type="protein sequence ID" value="SEP15491.1"/>
    <property type="molecule type" value="Genomic_DNA"/>
</dbReference>
<feature type="domain" description="Histidine kinase" evidence="11">
    <location>
        <begin position="541"/>
        <end position="755"/>
    </location>
</feature>
<dbReference type="InterPro" id="IPR029016">
    <property type="entry name" value="GAF-like_dom_sf"/>
</dbReference>
<dbReference type="InterPro" id="IPR003661">
    <property type="entry name" value="HisK_dim/P_dom"/>
</dbReference>
<evidence type="ECO:0000256" key="8">
    <source>
        <dbReference type="ARBA" id="ARBA00022991"/>
    </source>
</evidence>
<dbReference type="Gene3D" id="1.10.287.130">
    <property type="match status" value="1"/>
</dbReference>
<dbReference type="InterPro" id="IPR016132">
    <property type="entry name" value="Phyto_chromo_attachment"/>
</dbReference>
<dbReference type="PANTHER" id="PTHR42878">
    <property type="entry name" value="TWO-COMPONENT HISTIDINE KINASE"/>
    <property type="match status" value="1"/>
</dbReference>
<dbReference type="SUPFAM" id="SSF47384">
    <property type="entry name" value="Homodimeric domain of signal transducing histidine kinase"/>
    <property type="match status" value="1"/>
</dbReference>
<protein>
    <recommendedName>
        <fullName evidence="3">histidine kinase</fullName>
        <ecNumber evidence="3">2.7.13.3</ecNumber>
    </recommendedName>
</protein>
<reference evidence="13" key="1">
    <citation type="submission" date="2016-10" db="EMBL/GenBank/DDBJ databases">
        <authorList>
            <person name="Varghese N."/>
            <person name="Submissions S."/>
        </authorList>
    </citation>
    <scope>NUCLEOTIDE SEQUENCE [LARGE SCALE GENOMIC DNA]</scope>
    <source>
        <strain evidence="13">DSM 123</strain>
    </source>
</reference>
<evidence type="ECO:0000256" key="2">
    <source>
        <dbReference type="ARBA" id="ARBA00006402"/>
    </source>
</evidence>
<evidence type="ECO:0000313" key="13">
    <source>
        <dbReference type="Proteomes" id="UP000199615"/>
    </source>
</evidence>
<evidence type="ECO:0000256" key="7">
    <source>
        <dbReference type="ARBA" id="ARBA00022777"/>
    </source>
</evidence>
<evidence type="ECO:0000256" key="4">
    <source>
        <dbReference type="ARBA" id="ARBA00022543"/>
    </source>
</evidence>
<organism evidence="12 13">
    <name type="scientific">Rhodopseudomonas pseudopalustris</name>
    <dbReference type="NCBI Taxonomy" id="1513892"/>
    <lineage>
        <taxon>Bacteria</taxon>
        <taxon>Pseudomonadati</taxon>
        <taxon>Pseudomonadota</taxon>
        <taxon>Alphaproteobacteria</taxon>
        <taxon>Hyphomicrobiales</taxon>
        <taxon>Nitrobacteraceae</taxon>
        <taxon>Rhodopseudomonas</taxon>
    </lineage>
</organism>
<dbReference type="PROSITE" id="PS50046">
    <property type="entry name" value="PHYTOCHROME_2"/>
    <property type="match status" value="1"/>
</dbReference>
<dbReference type="Gene3D" id="3.30.450.20">
    <property type="entry name" value="PAS domain"/>
    <property type="match status" value="1"/>
</dbReference>
<evidence type="ECO:0000256" key="6">
    <source>
        <dbReference type="ARBA" id="ARBA00022679"/>
    </source>
</evidence>
<dbReference type="InterPro" id="IPR005467">
    <property type="entry name" value="His_kinase_dom"/>
</dbReference>
<feature type="domain" description="Phytochrome chromophore attachment site" evidence="10">
    <location>
        <begin position="154"/>
        <end position="313"/>
    </location>
</feature>
<dbReference type="InterPro" id="IPR003018">
    <property type="entry name" value="GAF"/>
</dbReference>
<evidence type="ECO:0000259" key="10">
    <source>
        <dbReference type="PROSITE" id="PS50046"/>
    </source>
</evidence>
<dbReference type="InterPro" id="IPR035965">
    <property type="entry name" value="PAS-like_dom_sf"/>
</dbReference>
<evidence type="ECO:0000313" key="12">
    <source>
        <dbReference type="EMBL" id="SEP15491.1"/>
    </source>
</evidence>
<dbReference type="GO" id="GO:0006355">
    <property type="term" value="P:regulation of DNA-templated transcription"/>
    <property type="evidence" value="ECO:0007669"/>
    <property type="project" value="InterPro"/>
</dbReference>
<dbReference type="Proteomes" id="UP000199615">
    <property type="component" value="Unassembled WGS sequence"/>
</dbReference>
<keyword evidence="7 12" id="KW-0418">Kinase</keyword>
<dbReference type="InterPro" id="IPR003594">
    <property type="entry name" value="HATPase_dom"/>
</dbReference>
<dbReference type="Pfam" id="PF02518">
    <property type="entry name" value="HATPase_c"/>
    <property type="match status" value="1"/>
</dbReference>
<dbReference type="Gene3D" id="3.30.450.40">
    <property type="match status" value="1"/>
</dbReference>
<comment type="similarity">
    <text evidence="2">In the N-terminal section; belongs to the phytochrome family.</text>
</comment>
<dbReference type="CDD" id="cd00082">
    <property type="entry name" value="HisKA"/>
    <property type="match status" value="1"/>
</dbReference>
<dbReference type="InterPro" id="IPR050351">
    <property type="entry name" value="BphY/WalK/GraS-like"/>
</dbReference>
<dbReference type="PANTHER" id="PTHR42878:SF15">
    <property type="entry name" value="BACTERIOPHYTOCHROME"/>
    <property type="match status" value="1"/>
</dbReference>
<dbReference type="InterPro" id="IPR001294">
    <property type="entry name" value="Phytochrome"/>
</dbReference>
<keyword evidence="13" id="KW-1185">Reference proteome</keyword>
<evidence type="ECO:0000256" key="1">
    <source>
        <dbReference type="ARBA" id="ARBA00000085"/>
    </source>
</evidence>
<dbReference type="OrthoDB" id="9760752at2"/>
<dbReference type="GO" id="GO:0009584">
    <property type="term" value="P:detection of visible light"/>
    <property type="evidence" value="ECO:0007669"/>
    <property type="project" value="InterPro"/>
</dbReference>
<dbReference type="GO" id="GO:0007234">
    <property type="term" value="P:osmosensory signaling via phosphorelay pathway"/>
    <property type="evidence" value="ECO:0007669"/>
    <property type="project" value="TreeGrafter"/>
</dbReference>
<dbReference type="InterPro" id="IPR013654">
    <property type="entry name" value="PAS_2"/>
</dbReference>
<dbReference type="EC" id="2.7.13.3" evidence="3"/>
<name>A0A1H8VJE6_9BRAD</name>
<dbReference type="InterPro" id="IPR013515">
    <property type="entry name" value="Phytochrome_cen-reg"/>
</dbReference>
<dbReference type="Gene3D" id="3.30.450.270">
    <property type="match status" value="1"/>
</dbReference>
<dbReference type="SUPFAM" id="SSF55781">
    <property type="entry name" value="GAF domain-like"/>
    <property type="match status" value="2"/>
</dbReference>
<dbReference type="Pfam" id="PF00360">
    <property type="entry name" value="PHY"/>
    <property type="match status" value="1"/>
</dbReference>
<accession>A0A1H8VJE6</accession>
<evidence type="ECO:0000256" key="5">
    <source>
        <dbReference type="ARBA" id="ARBA00022606"/>
    </source>
</evidence>
<dbReference type="AlphaFoldDB" id="A0A1H8VJE6"/>
<dbReference type="GO" id="GO:0000156">
    <property type="term" value="F:phosphorelay response regulator activity"/>
    <property type="evidence" value="ECO:0007669"/>
    <property type="project" value="TreeGrafter"/>
</dbReference>
<dbReference type="SMART" id="SM00065">
    <property type="entry name" value="GAF"/>
    <property type="match status" value="1"/>
</dbReference>
<gene>
    <name evidence="12" type="ORF">SAMN05444123_10919</name>
</gene>
<sequence length="759" mass="83420">MDPVKADGVVTAKNVDLSTCDRELVQYPEAIQPHGAMLTVDDQSHLIMHASANCAEFLGKPLEAVVGSTVAAVLGPAWRDLTATLHRMPLDSGPVNIARESFVGTERGFNLFAHRCGGLIILELEKSAADGSGVSPNLYSEVRADLARLQDANSLKDFFDLAVARIRAFTGYDRVMAYRFDVDGSGHVIAEAKRGDLEAYLGLHYPATDIPAPARRLFSLSWVRHLPDVDYTPVPLIAAKNLLVPGPVDMSVASLRSVSVMYTGYLKNMDVRSTLVMPLVKEGKLWGLISAMHHAAPRHITHETRMAAEFLAHTLSLLMSAKEDAELFGLITAMKATSDRLIRALAVDANVARALRAPDALQLLSTQVEAGGVAIISDQNVTLSGKTPSRDEVRDLAGWLTDRTSPLFATDRLPSLYAPGEAFARDASGVLAVRISPKLPDLVLWFRPEQVEIVAWAGDPHKPVDVSEADGMLRLRPRNSFALWKESVRNRSIPWRDDEKEAVARLAAAIGDIVAERATRVERISRELGGARSELGHYADTASHELKEHLRGIHHLTTALRRRHGDVLDDEGQQQVVTILKLTQRMESLVDALLEQAQTSRSELALQTADLDAVVDEAMLPFARQFAEENIEIRRPGPLGTATCNKEWVGEVFSNLIGNAIKYNDKPARWIEIGVEQGHPARYYVRDNGIGIEETDQQLIFQMFHRLNEPEQYGGGAGVGLAMTRKIIERHGGRIWVRSRPGDGSTFYFTLSPDDGNGI</sequence>
<dbReference type="SUPFAM" id="SSF55785">
    <property type="entry name" value="PYP-like sensor domain (PAS domain)"/>
    <property type="match status" value="1"/>
</dbReference>
<comment type="catalytic activity">
    <reaction evidence="1">
        <text>ATP + protein L-histidine = ADP + protein N-phospho-L-histidine.</text>
        <dbReference type="EC" id="2.7.13.3"/>
    </reaction>
</comment>
<evidence type="ECO:0000256" key="3">
    <source>
        <dbReference type="ARBA" id="ARBA00012438"/>
    </source>
</evidence>
<dbReference type="InterPro" id="IPR036890">
    <property type="entry name" value="HATPase_C_sf"/>
</dbReference>
<dbReference type="GO" id="GO:0009881">
    <property type="term" value="F:photoreceptor activity"/>
    <property type="evidence" value="ECO:0007669"/>
    <property type="project" value="UniProtKB-KW"/>
</dbReference>
<dbReference type="GO" id="GO:0000155">
    <property type="term" value="F:phosphorelay sensor kinase activity"/>
    <property type="evidence" value="ECO:0007669"/>
    <property type="project" value="InterPro"/>
</dbReference>
<keyword evidence="4" id="KW-0600">Photoreceptor protein</keyword>
<dbReference type="SMART" id="SM00387">
    <property type="entry name" value="HATPase_c"/>
    <property type="match status" value="1"/>
</dbReference>
<dbReference type="Gene3D" id="3.30.565.10">
    <property type="entry name" value="Histidine kinase-like ATPase, C-terminal domain"/>
    <property type="match status" value="1"/>
</dbReference>
<dbReference type="Pfam" id="PF01590">
    <property type="entry name" value="GAF"/>
    <property type="match status" value="1"/>
</dbReference>
<dbReference type="InterPro" id="IPR036097">
    <property type="entry name" value="HisK_dim/P_sf"/>
</dbReference>
<dbReference type="RefSeq" id="WP_092685372.1">
    <property type="nucleotide sequence ID" value="NZ_FODT01000009.1"/>
</dbReference>
<keyword evidence="9" id="KW-0675">Receptor</keyword>
<dbReference type="GO" id="GO:0030295">
    <property type="term" value="F:protein kinase activator activity"/>
    <property type="evidence" value="ECO:0007669"/>
    <property type="project" value="TreeGrafter"/>
</dbReference>
<keyword evidence="5" id="KW-0716">Sensory transduction</keyword>
<evidence type="ECO:0000259" key="11">
    <source>
        <dbReference type="PROSITE" id="PS50109"/>
    </source>
</evidence>
<proteinExistence type="inferred from homology"/>
<dbReference type="SUPFAM" id="SSF55874">
    <property type="entry name" value="ATPase domain of HSP90 chaperone/DNA topoisomerase II/histidine kinase"/>
    <property type="match status" value="1"/>
</dbReference>
<keyword evidence="6" id="KW-0808">Transferase</keyword>
<dbReference type="PROSITE" id="PS50109">
    <property type="entry name" value="HIS_KIN"/>
    <property type="match status" value="1"/>
</dbReference>
<dbReference type="PRINTS" id="PR01033">
    <property type="entry name" value="PHYTOCHROME"/>
</dbReference>
<keyword evidence="8" id="KW-0157">Chromophore</keyword>
<evidence type="ECO:0000256" key="9">
    <source>
        <dbReference type="ARBA" id="ARBA00023170"/>
    </source>
</evidence>